<reference evidence="1 2" key="1">
    <citation type="submission" date="2024-04" db="EMBL/GenBank/DDBJ databases">
        <authorList>
            <person name="Fracassetti M."/>
        </authorList>
    </citation>
    <scope>NUCLEOTIDE SEQUENCE [LARGE SCALE GENOMIC DNA]</scope>
</reference>
<keyword evidence="2" id="KW-1185">Reference proteome</keyword>
<dbReference type="EMBL" id="OZ034820">
    <property type="protein sequence ID" value="CAL1402399.1"/>
    <property type="molecule type" value="Genomic_DNA"/>
</dbReference>
<proteinExistence type="predicted"/>
<dbReference type="Proteomes" id="UP001497516">
    <property type="component" value="Chromosome 7"/>
</dbReference>
<sequence length="137" mass="15876">MHEPYKRVSSDSEPFLIPNLLEEILMTWKQLPEYARKDGESRFGKLMKSVRESELKSYDVIANIFFELERDYADYCKASLRRRAWHSGPLSLCNNNNEKESERGKQALECLKWIAYKGPGSAFTFDLGACRRSGQSN</sequence>
<organism evidence="1 2">
    <name type="scientific">Linum trigynum</name>
    <dbReference type="NCBI Taxonomy" id="586398"/>
    <lineage>
        <taxon>Eukaryota</taxon>
        <taxon>Viridiplantae</taxon>
        <taxon>Streptophyta</taxon>
        <taxon>Embryophyta</taxon>
        <taxon>Tracheophyta</taxon>
        <taxon>Spermatophyta</taxon>
        <taxon>Magnoliopsida</taxon>
        <taxon>eudicotyledons</taxon>
        <taxon>Gunneridae</taxon>
        <taxon>Pentapetalae</taxon>
        <taxon>rosids</taxon>
        <taxon>fabids</taxon>
        <taxon>Malpighiales</taxon>
        <taxon>Linaceae</taxon>
        <taxon>Linum</taxon>
    </lineage>
</organism>
<dbReference type="Gene3D" id="3.40.50.2000">
    <property type="entry name" value="Glycogen Phosphorylase B"/>
    <property type="match status" value="1"/>
</dbReference>
<protein>
    <submittedName>
        <fullName evidence="1">Uncharacterized protein</fullName>
    </submittedName>
</protein>
<accession>A0AAV2FWR1</accession>
<gene>
    <name evidence="1" type="ORF">LTRI10_LOCUS42405</name>
</gene>
<name>A0AAV2FWR1_9ROSI</name>
<evidence type="ECO:0000313" key="1">
    <source>
        <dbReference type="EMBL" id="CAL1402399.1"/>
    </source>
</evidence>
<dbReference type="AlphaFoldDB" id="A0AAV2FWR1"/>
<evidence type="ECO:0000313" key="2">
    <source>
        <dbReference type="Proteomes" id="UP001497516"/>
    </source>
</evidence>
<dbReference type="SUPFAM" id="SSF53756">
    <property type="entry name" value="UDP-Glycosyltransferase/glycogen phosphorylase"/>
    <property type="match status" value="1"/>
</dbReference>